<dbReference type="PANTHER" id="PTHR11069:SF23">
    <property type="entry name" value="LYSOSOMAL ACID GLUCOSYLCERAMIDASE"/>
    <property type="match status" value="1"/>
</dbReference>
<dbReference type="Proteomes" id="UP000179157">
    <property type="component" value="Unassembled WGS sequence"/>
</dbReference>
<evidence type="ECO:0000259" key="4">
    <source>
        <dbReference type="Pfam" id="PF17189"/>
    </source>
</evidence>
<dbReference type="InterPro" id="IPR013780">
    <property type="entry name" value="Glyco_hydro_b"/>
</dbReference>
<dbReference type="PANTHER" id="PTHR11069">
    <property type="entry name" value="GLUCOSYLCERAMIDASE"/>
    <property type="match status" value="1"/>
</dbReference>
<sequence>MRKHISAVFAGLLLVGLLFTPMYPQQSTPATVSVQVDSSIRFQTIDGFGASLTPFEWDGIFKAHDPTQPEKVTASLEDRQAIARLLYTELGLTHARLFLNGFEPANDNEDPFTVNNVGFDWTWVNWRTDFVSLARPYGLQTWWATFTMDGGEREAWLRQPGSACALDPRLIDEEVEWLLAAVLRFRDLELELPYLAVNNEPDLCPPGFKIEISDMVTIVKRLGARLREEGLATKIIVSDGWIPENALRYMEAVLGNPSARQYVGVLAYHAYSDGYDDPDTLLNTSAQGNPPHAAVEVRERIRALAEQYDLPVWMTEVCFCTPRHFSDFELLRGRLNHLHDELTITNVSAFEAMNLYFLDRPGVRDELVHVYFRSDGTLYRYEISMYGYLLGHYARYVPPGSVRIKVDTSDPRVRVTAFERPDGKLAIMTINNNPYSVAVNLVFSGVSVSPDALSVLTSREGKIWESEPDIAITNATASASLPPLSVTTYVTR</sequence>
<organism evidence="5 6">
    <name type="scientific">Fraserbacteria sp. (strain RBG_16_55_9)</name>
    <dbReference type="NCBI Taxonomy" id="1817864"/>
    <lineage>
        <taxon>Bacteria</taxon>
        <taxon>Candidatus Fraseribacteriota</taxon>
    </lineage>
</organism>
<dbReference type="AlphaFoldDB" id="A0A1F5UWP4"/>
<comment type="caution">
    <text evidence="5">The sequence shown here is derived from an EMBL/GenBank/DDBJ whole genome shotgun (WGS) entry which is preliminary data.</text>
</comment>
<evidence type="ECO:0000313" key="6">
    <source>
        <dbReference type="Proteomes" id="UP000179157"/>
    </source>
</evidence>
<dbReference type="Gene3D" id="3.20.20.80">
    <property type="entry name" value="Glycosidases"/>
    <property type="match status" value="1"/>
</dbReference>
<dbReference type="GO" id="GO:0006680">
    <property type="term" value="P:glucosylceramide catabolic process"/>
    <property type="evidence" value="ECO:0007669"/>
    <property type="project" value="TreeGrafter"/>
</dbReference>
<name>A0A1F5UWP4_FRAXR</name>
<keyword evidence="2" id="KW-0732">Signal</keyword>
<evidence type="ECO:0000256" key="3">
    <source>
        <dbReference type="ARBA" id="ARBA00022801"/>
    </source>
</evidence>
<evidence type="ECO:0000256" key="1">
    <source>
        <dbReference type="ARBA" id="ARBA00005382"/>
    </source>
</evidence>
<protein>
    <recommendedName>
        <fullName evidence="4">Glycosyl hydrolase family 30 beta sandwich domain-containing protein</fullName>
    </recommendedName>
</protein>
<dbReference type="GO" id="GO:0016020">
    <property type="term" value="C:membrane"/>
    <property type="evidence" value="ECO:0007669"/>
    <property type="project" value="GOC"/>
</dbReference>
<dbReference type="InterPro" id="IPR017853">
    <property type="entry name" value="GH"/>
</dbReference>
<dbReference type="Pfam" id="PF17189">
    <property type="entry name" value="Glyco_hydro_30C"/>
    <property type="match status" value="1"/>
</dbReference>
<evidence type="ECO:0000256" key="2">
    <source>
        <dbReference type="ARBA" id="ARBA00022729"/>
    </source>
</evidence>
<dbReference type="SUPFAM" id="SSF51445">
    <property type="entry name" value="(Trans)glycosidases"/>
    <property type="match status" value="1"/>
</dbReference>
<proteinExistence type="inferred from homology"/>
<evidence type="ECO:0000313" key="5">
    <source>
        <dbReference type="EMBL" id="OGF55592.1"/>
    </source>
</evidence>
<dbReference type="SUPFAM" id="SSF51011">
    <property type="entry name" value="Glycosyl hydrolase domain"/>
    <property type="match status" value="1"/>
</dbReference>
<reference evidence="5 6" key="1">
    <citation type="journal article" date="2016" name="Nat. Commun.">
        <title>Thousands of microbial genomes shed light on interconnected biogeochemical processes in an aquifer system.</title>
        <authorList>
            <person name="Anantharaman K."/>
            <person name="Brown C.T."/>
            <person name="Hug L.A."/>
            <person name="Sharon I."/>
            <person name="Castelle C.J."/>
            <person name="Probst A.J."/>
            <person name="Thomas B.C."/>
            <person name="Singh A."/>
            <person name="Wilkins M.J."/>
            <person name="Karaoz U."/>
            <person name="Brodie E.L."/>
            <person name="Williams K.H."/>
            <person name="Hubbard S.S."/>
            <person name="Banfield J.F."/>
        </authorList>
    </citation>
    <scope>NUCLEOTIDE SEQUENCE [LARGE SCALE GENOMIC DNA]</scope>
    <source>
        <strain evidence="6">RBG_16_55_9</strain>
    </source>
</reference>
<gene>
    <name evidence="5" type="ORF">A2Z21_09190</name>
</gene>
<dbReference type="Gene3D" id="2.60.40.1180">
    <property type="entry name" value="Golgi alpha-mannosidase II"/>
    <property type="match status" value="1"/>
</dbReference>
<dbReference type="InterPro" id="IPR001139">
    <property type="entry name" value="Glyco_hydro_30"/>
</dbReference>
<dbReference type="InterPro" id="IPR033452">
    <property type="entry name" value="GH30_C"/>
</dbReference>
<dbReference type="STRING" id="1817864.A2Z21_09190"/>
<comment type="similarity">
    <text evidence="1">Belongs to the glycosyl hydrolase 30 family.</text>
</comment>
<dbReference type="GO" id="GO:0004348">
    <property type="term" value="F:glucosylceramidase activity"/>
    <property type="evidence" value="ECO:0007669"/>
    <property type="project" value="InterPro"/>
</dbReference>
<accession>A0A1F5UWP4</accession>
<keyword evidence="3" id="KW-0378">Hydrolase</keyword>
<dbReference type="EMBL" id="MFGX01000052">
    <property type="protein sequence ID" value="OGF55592.1"/>
    <property type="molecule type" value="Genomic_DNA"/>
</dbReference>
<feature type="domain" description="Glycosyl hydrolase family 30 beta sandwich" evidence="4">
    <location>
        <begin position="400"/>
        <end position="489"/>
    </location>
</feature>